<reference evidence="1 2" key="1">
    <citation type="submission" date="2023-11" db="EMBL/GenBank/DDBJ databases">
        <title>MicrobeMod: A computational toolkit for identifying prokaryotic methylation and restriction-modification with nanopore sequencing.</title>
        <authorList>
            <person name="Crits-Christoph A."/>
            <person name="Kang S.C."/>
            <person name="Lee H."/>
            <person name="Ostrov N."/>
        </authorList>
    </citation>
    <scope>NUCLEOTIDE SEQUENCE [LARGE SCALE GENOMIC DNA]</scope>
    <source>
        <strain evidence="1 2">ATCC 23090</strain>
    </source>
</reference>
<dbReference type="EMBL" id="CP140154">
    <property type="protein sequence ID" value="WQG90760.1"/>
    <property type="molecule type" value="Genomic_DNA"/>
</dbReference>
<organism evidence="1 2">
    <name type="scientific">Chitinophaga sancti</name>
    <dbReference type="NCBI Taxonomy" id="1004"/>
    <lineage>
        <taxon>Bacteria</taxon>
        <taxon>Pseudomonadati</taxon>
        <taxon>Bacteroidota</taxon>
        <taxon>Chitinophagia</taxon>
        <taxon>Chitinophagales</taxon>
        <taxon>Chitinophagaceae</taxon>
        <taxon>Chitinophaga</taxon>
    </lineage>
</organism>
<dbReference type="RefSeq" id="WP_322518521.1">
    <property type="nucleotide sequence ID" value="NZ_CP139972.1"/>
</dbReference>
<keyword evidence="2" id="KW-1185">Reference proteome</keyword>
<evidence type="ECO:0000313" key="1">
    <source>
        <dbReference type="EMBL" id="WQG90760.1"/>
    </source>
</evidence>
<proteinExistence type="predicted"/>
<sequence length="272" mass="30921">MKQTPGFTETLLSTARTALSDNIPLLEELLSGMEFGDIVPGAILEVARTVDVPLYRTCYMIELSGQLLNITGKSREAAEEVLYSMNFNNKGFLEYMKGVLKENIYACETSYQQLLQARGCLKIIYQRSELPGFHYDSRQRSVKVFMLDWLEHEIDYLEDKINYSSVLLQYEGGCKVKLNISVKELAVLLGLLMKDDMIQTDSEIEIVEFVARHFATKDRAELSAENLLRYMHNLPAVPEPIGRVLLSFIRLFNIEEEGAAVMDPSFENGKLP</sequence>
<protein>
    <submittedName>
        <fullName evidence="1">Uncharacterized protein</fullName>
    </submittedName>
</protein>
<evidence type="ECO:0000313" key="2">
    <source>
        <dbReference type="Proteomes" id="UP001326715"/>
    </source>
</evidence>
<accession>A0ABZ0XJX8</accession>
<name>A0ABZ0XJX8_9BACT</name>
<dbReference type="Proteomes" id="UP001326715">
    <property type="component" value="Chromosome"/>
</dbReference>
<gene>
    <name evidence="1" type="ORF">SR876_04570</name>
</gene>